<feature type="non-terminal residue" evidence="1">
    <location>
        <position position="148"/>
    </location>
</feature>
<dbReference type="InterPro" id="IPR021109">
    <property type="entry name" value="Peptidase_aspartic_dom_sf"/>
</dbReference>
<dbReference type="EMBL" id="JAHRHJ020000004">
    <property type="protein sequence ID" value="KAH9319992.1"/>
    <property type="molecule type" value="Genomic_DNA"/>
</dbReference>
<dbReference type="OMA" id="ESWEYLV"/>
<name>A0AA38GAY1_TAXCH</name>
<proteinExistence type="predicted"/>
<keyword evidence="2" id="KW-1185">Reference proteome</keyword>
<dbReference type="Proteomes" id="UP000824469">
    <property type="component" value="Unassembled WGS sequence"/>
</dbReference>
<evidence type="ECO:0000313" key="2">
    <source>
        <dbReference type="Proteomes" id="UP000824469"/>
    </source>
</evidence>
<evidence type="ECO:0000313" key="1">
    <source>
        <dbReference type="EMBL" id="KAH9319992.1"/>
    </source>
</evidence>
<gene>
    <name evidence="1" type="ORF">KI387_021761</name>
</gene>
<accession>A0AA38GAY1</accession>
<evidence type="ECO:0008006" key="3">
    <source>
        <dbReference type="Google" id="ProtNLM"/>
    </source>
</evidence>
<dbReference type="AlphaFoldDB" id="A0AA38GAY1"/>
<dbReference type="PANTHER" id="PTHR33067:SF9">
    <property type="entry name" value="RNA-DIRECTED DNA POLYMERASE"/>
    <property type="match status" value="1"/>
</dbReference>
<protein>
    <recommendedName>
        <fullName evidence="3">Aspartic peptidase DDI1-type domain-containing protein</fullName>
    </recommendedName>
</protein>
<dbReference type="PANTHER" id="PTHR33067">
    <property type="entry name" value="RNA-DIRECTED DNA POLYMERASE-RELATED"/>
    <property type="match status" value="1"/>
</dbReference>
<organism evidence="1 2">
    <name type="scientific">Taxus chinensis</name>
    <name type="common">Chinese yew</name>
    <name type="synonym">Taxus wallichiana var. chinensis</name>
    <dbReference type="NCBI Taxonomy" id="29808"/>
    <lineage>
        <taxon>Eukaryota</taxon>
        <taxon>Viridiplantae</taxon>
        <taxon>Streptophyta</taxon>
        <taxon>Embryophyta</taxon>
        <taxon>Tracheophyta</taxon>
        <taxon>Spermatophyta</taxon>
        <taxon>Pinopsida</taxon>
        <taxon>Pinidae</taxon>
        <taxon>Conifers II</taxon>
        <taxon>Cupressales</taxon>
        <taxon>Taxaceae</taxon>
        <taxon>Taxus</taxon>
    </lineage>
</organism>
<reference evidence="1 2" key="1">
    <citation type="journal article" date="2021" name="Nat. Plants">
        <title>The Taxus genome provides insights into paclitaxel biosynthesis.</title>
        <authorList>
            <person name="Xiong X."/>
            <person name="Gou J."/>
            <person name="Liao Q."/>
            <person name="Li Y."/>
            <person name="Zhou Q."/>
            <person name="Bi G."/>
            <person name="Li C."/>
            <person name="Du R."/>
            <person name="Wang X."/>
            <person name="Sun T."/>
            <person name="Guo L."/>
            <person name="Liang H."/>
            <person name="Lu P."/>
            <person name="Wu Y."/>
            <person name="Zhang Z."/>
            <person name="Ro D.K."/>
            <person name="Shang Y."/>
            <person name="Huang S."/>
            <person name="Yan J."/>
        </authorList>
    </citation>
    <scope>NUCLEOTIDE SEQUENCE [LARGE SCALE GENOMIC DNA]</scope>
    <source>
        <strain evidence="1">Ta-2019</strain>
    </source>
</reference>
<comment type="caution">
    <text evidence="1">The sequence shown here is derived from an EMBL/GenBank/DDBJ whole genome shotgun (WGS) entry which is preliminary data.</text>
</comment>
<sequence length="148" mass="16552">MLRKLNIEIPLLQAIKNIPKLNKLIKMLCLKILGRKKQYPKTIKVDGKLVDLLAGKLFLPKYKNPGSPVISVSIGNKDIHNVLVDLGAVINVMIVNTLKTLPLTCIQPTNTILKMADQPITKLGVIEDVAVMVESWEYLVDFLIMQPK</sequence>
<dbReference type="Gene3D" id="2.40.70.10">
    <property type="entry name" value="Acid Proteases"/>
    <property type="match status" value="1"/>
</dbReference>